<organism evidence="2 3">
    <name type="scientific">Melittangium boletus DSM 14713</name>
    <dbReference type="NCBI Taxonomy" id="1294270"/>
    <lineage>
        <taxon>Bacteria</taxon>
        <taxon>Pseudomonadati</taxon>
        <taxon>Myxococcota</taxon>
        <taxon>Myxococcia</taxon>
        <taxon>Myxococcales</taxon>
        <taxon>Cystobacterineae</taxon>
        <taxon>Archangiaceae</taxon>
        <taxon>Melittangium</taxon>
    </lineage>
</organism>
<proteinExistence type="predicted"/>
<name>A0A250I9I0_9BACT</name>
<accession>A0A250I9I0</accession>
<dbReference type="EMBL" id="CP022163">
    <property type="protein sequence ID" value="ATB27860.1"/>
    <property type="molecule type" value="Genomic_DNA"/>
</dbReference>
<gene>
    <name evidence="2" type="ORF">MEBOL_001305</name>
</gene>
<keyword evidence="3" id="KW-1185">Reference proteome</keyword>
<dbReference type="AlphaFoldDB" id="A0A250I9I0"/>
<evidence type="ECO:0000259" key="1">
    <source>
        <dbReference type="Pfam" id="PF01052"/>
    </source>
</evidence>
<protein>
    <submittedName>
        <fullName evidence="2">Type III secretion system apparatus protein YscQ/HrcQ</fullName>
    </submittedName>
</protein>
<dbReference type="InterPro" id="IPR036429">
    <property type="entry name" value="SpoA-like_sf"/>
</dbReference>
<evidence type="ECO:0000313" key="2">
    <source>
        <dbReference type="EMBL" id="ATB27860.1"/>
    </source>
</evidence>
<dbReference type="Proteomes" id="UP000217289">
    <property type="component" value="Chromosome"/>
</dbReference>
<sequence>MHGAERTMRSPLGDHTQSTTVKAMGLRRLGIRRLSRAHVMLRQRPQVGRLGQRALLSVCEALERELGCNVRVEARVLESVVMPASGLAHTAAFAWVDLSATGGTAVLELEPAVLFAGLERLSGSETKSVPLTGLTRLEEASFAFLGLSVLYALRGQEELWRRFSPRLTGVTMSRTDTLARLDNRQPHLGVELTVTVGRTTAGGRLLLPAKVLDGAWKDLPVERDEGIASEVLAAKLAAWCRMGCASLPREAWGALGAGDVILFEGLRWEGSGLSGAGRLVLKGFELRGDFSPQGFSLNRAHSRGVLQEQDMVTQVNERSEGMPPLPVDVEIELTRFMLPLSELAVLKPGALLPLRISASEPVLLRVGDRAVARAELVDIEGEVGARILCLLP</sequence>
<dbReference type="SUPFAM" id="SSF101801">
    <property type="entry name" value="Surface presentation of antigens (SPOA)"/>
    <property type="match status" value="1"/>
</dbReference>
<dbReference type="KEGG" id="mbd:MEBOL_001305"/>
<dbReference type="InterPro" id="IPR001543">
    <property type="entry name" value="FliN-like_C"/>
</dbReference>
<feature type="domain" description="Flagellar motor switch protein FliN-like C-terminal" evidence="1">
    <location>
        <begin position="325"/>
        <end position="388"/>
    </location>
</feature>
<evidence type="ECO:0000313" key="3">
    <source>
        <dbReference type="Proteomes" id="UP000217289"/>
    </source>
</evidence>
<dbReference type="Gene3D" id="2.30.330.10">
    <property type="entry name" value="SpoA-like"/>
    <property type="match status" value="1"/>
</dbReference>
<dbReference type="Pfam" id="PF01052">
    <property type="entry name" value="FliMN_C"/>
    <property type="match status" value="1"/>
</dbReference>
<reference evidence="2 3" key="1">
    <citation type="submission" date="2017-06" db="EMBL/GenBank/DDBJ databases">
        <authorList>
            <person name="Kim H.J."/>
            <person name="Triplett B.A."/>
        </authorList>
    </citation>
    <scope>NUCLEOTIDE SEQUENCE [LARGE SCALE GENOMIC DNA]</scope>
    <source>
        <strain evidence="2 3">DSM 14713</strain>
    </source>
</reference>